<dbReference type="Proteomes" id="UP000054618">
    <property type="component" value="Unassembled WGS sequence"/>
</dbReference>
<accession>A0A0W0Y1I2</accession>
<dbReference type="PATRIC" id="fig|45073.5.peg.1836"/>
<dbReference type="PROSITE" id="PS50943">
    <property type="entry name" value="HTH_CROC1"/>
    <property type="match status" value="1"/>
</dbReference>
<reference evidence="3 5" key="2">
    <citation type="submission" date="2017-02" db="EMBL/GenBank/DDBJ databases">
        <title>Legionella quilivanii strain from human: case report and whole genome sequencing analysis.</title>
        <authorList>
            <person name="Lalancette C."/>
            <person name="Leduc J.-M."/>
            <person name="Levesque S."/>
            <person name="Fournier E."/>
            <person name="Saoud J."/>
            <person name="Faucher S.P."/>
            <person name="Bernard K."/>
            <person name="Martineau C."/>
            <person name="Longtin J."/>
        </authorList>
    </citation>
    <scope>NUCLEOTIDE SEQUENCE [LARGE SCALE GENOMIC DNA]</scope>
    <source>
        <strain evidence="3 5">ID143958</strain>
    </source>
</reference>
<evidence type="ECO:0000313" key="5">
    <source>
        <dbReference type="Proteomes" id="UP000249458"/>
    </source>
</evidence>
<protein>
    <submittedName>
        <fullName evidence="2 3">Transcriptional regulator</fullName>
    </submittedName>
</protein>
<dbReference type="Gene3D" id="1.10.260.40">
    <property type="entry name" value="lambda repressor-like DNA-binding domains"/>
    <property type="match status" value="1"/>
</dbReference>
<reference evidence="2 4" key="1">
    <citation type="submission" date="2015-11" db="EMBL/GenBank/DDBJ databases">
        <title>Genomic analysis of 38 Legionella species identifies large and diverse effector repertoires.</title>
        <authorList>
            <person name="Burstein D."/>
            <person name="Amaro F."/>
            <person name="Zusman T."/>
            <person name="Lifshitz Z."/>
            <person name="Cohen O."/>
            <person name="Gilbert J.A."/>
            <person name="Pupko T."/>
            <person name="Shuman H.A."/>
            <person name="Segal G."/>
        </authorList>
    </citation>
    <scope>NUCLEOTIDE SEQUENCE [LARGE SCALE GENOMIC DNA]</scope>
    <source>
        <strain evidence="2 4">CDC#1442-AUS-E</strain>
    </source>
</reference>
<keyword evidence="4" id="KW-1185">Reference proteome</keyword>
<feature type="domain" description="HTH cro/C1-type" evidence="1">
    <location>
        <begin position="36"/>
        <end position="77"/>
    </location>
</feature>
<gene>
    <name evidence="3" type="ORF">B1207_11265</name>
    <name evidence="2" type="ORF">Lqui_1739</name>
</gene>
<comment type="caution">
    <text evidence="2">The sequence shown here is derived from an EMBL/GenBank/DDBJ whole genome shotgun (WGS) entry which is preliminary data.</text>
</comment>
<evidence type="ECO:0000313" key="2">
    <source>
        <dbReference type="EMBL" id="KTD50414.1"/>
    </source>
</evidence>
<dbReference type="CDD" id="cd00093">
    <property type="entry name" value="HTH_XRE"/>
    <property type="match status" value="1"/>
</dbReference>
<dbReference type="InterPro" id="IPR001387">
    <property type="entry name" value="Cro/C1-type_HTH"/>
</dbReference>
<evidence type="ECO:0000313" key="4">
    <source>
        <dbReference type="Proteomes" id="UP000054618"/>
    </source>
</evidence>
<dbReference type="GO" id="GO:0003677">
    <property type="term" value="F:DNA binding"/>
    <property type="evidence" value="ECO:0007669"/>
    <property type="project" value="InterPro"/>
</dbReference>
<sequence>MEKVDLSKQFSYRLRDAMIAAGLNSQRSTSGVCIHQLASITGYSVQICRRYLRGEAIPEPAKLVEIAEKLNVSPGWLLFGDSISQQPEGAETLLIHKNLLHYIFTRAGDLYNASRNRGEIANFLLDLIKDVSQINANSEQTRKIIDLALASAGHFNH</sequence>
<dbReference type="RefSeq" id="WP_058507825.1">
    <property type="nucleotide sequence ID" value="NZ_CAAAIK010000001.1"/>
</dbReference>
<dbReference type="Proteomes" id="UP000249458">
    <property type="component" value="Unassembled WGS sequence"/>
</dbReference>
<dbReference type="EMBL" id="LNYS01000008">
    <property type="protein sequence ID" value="KTD50414.1"/>
    <property type="molecule type" value="Genomic_DNA"/>
</dbReference>
<dbReference type="InterPro" id="IPR010982">
    <property type="entry name" value="Lambda_DNA-bd_dom_sf"/>
</dbReference>
<dbReference type="STRING" id="45073.Lqui_1739"/>
<dbReference type="AlphaFoldDB" id="A0A0W0Y1I2"/>
<dbReference type="SMART" id="SM00530">
    <property type="entry name" value="HTH_XRE"/>
    <property type="match status" value="1"/>
</dbReference>
<dbReference type="Pfam" id="PF01381">
    <property type="entry name" value="HTH_3"/>
    <property type="match status" value="1"/>
</dbReference>
<dbReference type="EMBL" id="MVJN01000008">
    <property type="protein sequence ID" value="RAP35668.1"/>
    <property type="molecule type" value="Genomic_DNA"/>
</dbReference>
<dbReference type="SUPFAM" id="SSF47413">
    <property type="entry name" value="lambda repressor-like DNA-binding domains"/>
    <property type="match status" value="1"/>
</dbReference>
<organism evidence="2 4">
    <name type="scientific">Legionella quinlivanii</name>
    <dbReference type="NCBI Taxonomy" id="45073"/>
    <lineage>
        <taxon>Bacteria</taxon>
        <taxon>Pseudomonadati</taxon>
        <taxon>Pseudomonadota</taxon>
        <taxon>Gammaproteobacteria</taxon>
        <taxon>Legionellales</taxon>
        <taxon>Legionellaceae</taxon>
        <taxon>Legionella</taxon>
    </lineage>
</organism>
<dbReference type="OrthoDB" id="5636356at2"/>
<proteinExistence type="predicted"/>
<name>A0A0W0Y1I2_9GAMM</name>
<evidence type="ECO:0000259" key="1">
    <source>
        <dbReference type="PROSITE" id="PS50943"/>
    </source>
</evidence>
<evidence type="ECO:0000313" key="3">
    <source>
        <dbReference type="EMBL" id="RAP35668.1"/>
    </source>
</evidence>